<keyword evidence="1" id="KW-0812">Transmembrane</keyword>
<evidence type="ECO:0000313" key="2">
    <source>
        <dbReference type="EMBL" id="ARP85159.1"/>
    </source>
</evidence>
<sequence length="83" mass="9035">MPTAADVAGAGVVGLICLTPAGVAGRKRRRALRVLSGTTATFYMLDVRARKAGPGRNHAAARRYLDMWTFYWTRGLPPARVFT</sequence>
<keyword evidence="1" id="KW-0472">Membrane</keyword>
<evidence type="ECO:0000256" key="1">
    <source>
        <dbReference type="SAM" id="Phobius"/>
    </source>
</evidence>
<dbReference type="EMBL" id="CP021109">
    <property type="protein sequence ID" value="ARP85159.1"/>
    <property type="molecule type" value="Genomic_DNA"/>
</dbReference>
<evidence type="ECO:0000313" key="3">
    <source>
        <dbReference type="Proteomes" id="UP000194139"/>
    </source>
</evidence>
<keyword evidence="1" id="KW-1133">Transmembrane helix</keyword>
<accession>A0A1W6YW78</accession>
<feature type="transmembrane region" description="Helical" evidence="1">
    <location>
        <begin position="6"/>
        <end position="25"/>
    </location>
</feature>
<organism evidence="2 3">
    <name type="scientific">Bordetella genomosp. 9</name>
    <dbReference type="NCBI Taxonomy" id="1416803"/>
    <lineage>
        <taxon>Bacteria</taxon>
        <taxon>Pseudomonadati</taxon>
        <taxon>Pseudomonadota</taxon>
        <taxon>Betaproteobacteria</taxon>
        <taxon>Burkholderiales</taxon>
        <taxon>Alcaligenaceae</taxon>
        <taxon>Bordetella</taxon>
    </lineage>
</organism>
<protein>
    <submittedName>
        <fullName evidence="2">Uncharacterized protein</fullName>
    </submittedName>
</protein>
<dbReference type="AlphaFoldDB" id="A0A1W6YW78"/>
<dbReference type="Proteomes" id="UP000194139">
    <property type="component" value="Chromosome"/>
</dbReference>
<proteinExistence type="predicted"/>
<gene>
    <name evidence="2" type="ORF">CAL13_02200</name>
</gene>
<reference evidence="2 3" key="1">
    <citation type="submission" date="2017-05" db="EMBL/GenBank/DDBJ databases">
        <title>Complete and WGS of Bordetella genogroups.</title>
        <authorList>
            <person name="Spilker T."/>
            <person name="LiPuma J."/>
        </authorList>
    </citation>
    <scope>NUCLEOTIDE SEQUENCE [LARGE SCALE GENOMIC DNA]</scope>
    <source>
        <strain evidence="2 3">AU17164</strain>
    </source>
</reference>
<keyword evidence="3" id="KW-1185">Reference proteome</keyword>
<name>A0A1W6YW78_9BORD</name>